<dbReference type="EMBL" id="UINC01210890">
    <property type="protein sequence ID" value="SVE34557.1"/>
    <property type="molecule type" value="Genomic_DNA"/>
</dbReference>
<organism evidence="1">
    <name type="scientific">marine metagenome</name>
    <dbReference type="NCBI Taxonomy" id="408172"/>
    <lineage>
        <taxon>unclassified sequences</taxon>
        <taxon>metagenomes</taxon>
        <taxon>ecological metagenomes</taxon>
    </lineage>
</organism>
<reference evidence="1" key="1">
    <citation type="submission" date="2018-05" db="EMBL/GenBank/DDBJ databases">
        <authorList>
            <person name="Lanie J.A."/>
            <person name="Ng W.-L."/>
            <person name="Kazmierczak K.M."/>
            <person name="Andrzejewski T.M."/>
            <person name="Davidsen T.M."/>
            <person name="Wayne K.J."/>
            <person name="Tettelin H."/>
            <person name="Glass J.I."/>
            <person name="Rusch D."/>
            <person name="Podicherti R."/>
            <person name="Tsui H.-C.T."/>
            <person name="Winkler M.E."/>
        </authorList>
    </citation>
    <scope>NUCLEOTIDE SEQUENCE</scope>
</reference>
<name>A0A383CQD0_9ZZZZ</name>
<dbReference type="AlphaFoldDB" id="A0A383CQD0"/>
<evidence type="ECO:0000313" key="1">
    <source>
        <dbReference type="EMBL" id="SVE34557.1"/>
    </source>
</evidence>
<gene>
    <name evidence="1" type="ORF">METZ01_LOCUS487411</name>
</gene>
<proteinExistence type="predicted"/>
<feature type="non-terminal residue" evidence="1">
    <location>
        <position position="133"/>
    </location>
</feature>
<accession>A0A383CQD0</accession>
<protein>
    <submittedName>
        <fullName evidence="1">Uncharacterized protein</fullName>
    </submittedName>
</protein>
<sequence length="133" mass="15459">MDVLRNFAQTEIDFDVAVHIVRQIFGNSPLHVFFTYSYLMGFPEQYQHRIDFMRDPESVMEMDRMGRFQSLVGVKEEPGCETVFWTRFRACFGGRDQYCAICSAIFTWLATQTDNNPHKSAWNLLNAASRVDA</sequence>